<keyword evidence="1" id="KW-0175">Coiled coil</keyword>
<evidence type="ECO:0000256" key="1">
    <source>
        <dbReference type="SAM" id="Coils"/>
    </source>
</evidence>
<feature type="compositionally biased region" description="Polar residues" evidence="2">
    <location>
        <begin position="258"/>
        <end position="270"/>
    </location>
</feature>
<evidence type="ECO:0000313" key="4">
    <source>
        <dbReference type="Proteomes" id="UP000318017"/>
    </source>
</evidence>
<dbReference type="OrthoDB" id="262431at2"/>
<dbReference type="KEGG" id="ahel:Q31a_54780"/>
<keyword evidence="4" id="KW-1185">Reference proteome</keyword>
<dbReference type="Proteomes" id="UP000318017">
    <property type="component" value="Chromosome"/>
</dbReference>
<evidence type="ECO:0000256" key="2">
    <source>
        <dbReference type="SAM" id="MobiDB-lite"/>
    </source>
</evidence>
<organism evidence="3 4">
    <name type="scientific">Aureliella helgolandensis</name>
    <dbReference type="NCBI Taxonomy" id="2527968"/>
    <lineage>
        <taxon>Bacteria</taxon>
        <taxon>Pseudomonadati</taxon>
        <taxon>Planctomycetota</taxon>
        <taxon>Planctomycetia</taxon>
        <taxon>Pirellulales</taxon>
        <taxon>Pirellulaceae</taxon>
        <taxon>Aureliella</taxon>
    </lineage>
</organism>
<dbReference type="AlphaFoldDB" id="A0A518GER5"/>
<protein>
    <recommendedName>
        <fullName evidence="5">PspA/IM30 family protein</fullName>
    </recommendedName>
</protein>
<accession>A0A518GER5</accession>
<gene>
    <name evidence="3" type="ORF">Q31a_54780</name>
</gene>
<dbReference type="EMBL" id="CP036298">
    <property type="protein sequence ID" value="QDV27091.1"/>
    <property type="molecule type" value="Genomic_DNA"/>
</dbReference>
<evidence type="ECO:0000313" key="3">
    <source>
        <dbReference type="EMBL" id="QDV27091.1"/>
    </source>
</evidence>
<name>A0A518GER5_9BACT</name>
<reference evidence="3 4" key="1">
    <citation type="submission" date="2019-02" db="EMBL/GenBank/DDBJ databases">
        <title>Deep-cultivation of Planctomycetes and their phenomic and genomic characterization uncovers novel biology.</title>
        <authorList>
            <person name="Wiegand S."/>
            <person name="Jogler M."/>
            <person name="Boedeker C."/>
            <person name="Pinto D."/>
            <person name="Vollmers J."/>
            <person name="Rivas-Marin E."/>
            <person name="Kohn T."/>
            <person name="Peeters S.H."/>
            <person name="Heuer A."/>
            <person name="Rast P."/>
            <person name="Oberbeckmann S."/>
            <person name="Bunk B."/>
            <person name="Jeske O."/>
            <person name="Meyerdierks A."/>
            <person name="Storesund J.E."/>
            <person name="Kallscheuer N."/>
            <person name="Luecker S."/>
            <person name="Lage O.M."/>
            <person name="Pohl T."/>
            <person name="Merkel B.J."/>
            <person name="Hornburger P."/>
            <person name="Mueller R.-W."/>
            <person name="Bruemmer F."/>
            <person name="Labrenz M."/>
            <person name="Spormann A.M."/>
            <person name="Op den Camp H."/>
            <person name="Overmann J."/>
            <person name="Amann R."/>
            <person name="Jetten M.S.M."/>
            <person name="Mascher T."/>
            <person name="Medema M.H."/>
            <person name="Devos D.P."/>
            <person name="Kaster A.-K."/>
            <person name="Ovreas L."/>
            <person name="Rohde M."/>
            <person name="Galperin M.Y."/>
            <person name="Jogler C."/>
        </authorList>
    </citation>
    <scope>NUCLEOTIDE SEQUENCE [LARGE SCALE GENOMIC DNA]</scope>
    <source>
        <strain evidence="3 4">Q31a</strain>
    </source>
</reference>
<feature type="region of interest" description="Disordered" evidence="2">
    <location>
        <begin position="243"/>
        <end position="270"/>
    </location>
</feature>
<dbReference type="RefSeq" id="WP_145083939.1">
    <property type="nucleotide sequence ID" value="NZ_CP036298.1"/>
</dbReference>
<feature type="coiled-coil region" evidence="1">
    <location>
        <begin position="42"/>
        <end position="212"/>
    </location>
</feature>
<evidence type="ECO:0008006" key="5">
    <source>
        <dbReference type="Google" id="ProtNLM"/>
    </source>
</evidence>
<sequence>MFKAVGKYFRAVWYLVTFRVTKAGDTLRSNPGVISANYDRVIEEKRSRLNQYKDAVSAMIAQEESKKEKLRQITSEIEKLEKLRSGAAAKAKQLVERYNGDINAVRNDPEYLKCQSAYKDFTSTLAEKQERAQEIDEDLKQLVANVGGHKTQIQALMRELEKIKEEKHDAVADVLSATEEQQISDMMTGLSNDRTSEELRELRELRNRANAGARVSRELAGMDTKRAEAEFLEYAQSSEADDEFDALIGLTQKEDKQSAPQQQDTRIPEA</sequence>
<proteinExistence type="predicted"/>